<dbReference type="OrthoDB" id="2274644at2759"/>
<sequence>MASDDAVPTGPRQRTSRRAAPNGSARPQPRASSSSSPTSPTPSSTPLFPVGDIFPIQLGPDGIHRDVAAPPFRVRATGPRGAPPSGPSPGSAPTWTTQQGQSSSSPARNGPRGQIGVRIASFDGPAQQPQLLAKSSLARAAEVPLNVPKGPRRSEPLPARPSPAARGSSPETRKMYASREVALVRRALQKVDEMGRIEKQHLASCQESGVRGVGGAILTLWQTSRPDDRWQHKREGLLCRVQKAIDKGWPDQGLIVTPFGSSVTGLEGAESDMDLVLLDQTRPLGAATPLHLTLPSPRPVRLVRGMPDFYDVYTVSKALRRQGFESVVPVAYAAVPIVKFKDSRTGLDLDLNINDRFGLQNSALIKAYAELRPQLLRPLIFAVKHWAKRRFLNDPAGNFGQPSMSSYALSLLVIQYLQSTGDLPNLQSPQLLRALNMPKERMWKPPRPQAPNVMAKILQARERDRKQGKHVAELVGAKSYETTFTFLQGPHECAEYRQEPQSLAEQLEALGTAFVGFFAWLRGSSELFKTSAASIVAGGFIPRTPYMTEAERKLTKKKNRKARTQADSQHRQKESTALIRTTDGQQTSNDIEVEASDTTAVSEEPDDSAVSVDESIELSEPPRDSDHGGEKSDPAAGRAFDESAPRHWDDSDTTDVISLDRYDEPESWANNPIVVQDPFIVDRNCSGAIREVTAQRFEDEVERATGMLARALQARRGAQSSAALVLADLCEDVRIADAGYYVHDVEERTVGMAISRSPTTFIRPEMPESFGRNGSRILALLDPPERDELDQLLQMQALEDELERNTRQTRAVVERREIMAGREGKRQQRGGVRNRAKRDTNQHSSESQDKPLGTTQAQ</sequence>
<protein>
    <recommendedName>
        <fullName evidence="2">Poly(A) RNA polymerase mitochondrial-like central palm domain-containing protein</fullName>
    </recommendedName>
</protein>
<keyword evidence="4" id="KW-1185">Reference proteome</keyword>
<dbReference type="InterPro" id="IPR054708">
    <property type="entry name" value="MTPAP-like_central"/>
</dbReference>
<dbReference type="RefSeq" id="XP_025368293.1">
    <property type="nucleotide sequence ID" value="XM_025514348.1"/>
</dbReference>
<feature type="compositionally biased region" description="Basic and acidic residues" evidence="1">
    <location>
        <begin position="837"/>
        <end position="849"/>
    </location>
</feature>
<evidence type="ECO:0000256" key="1">
    <source>
        <dbReference type="SAM" id="MobiDB-lite"/>
    </source>
</evidence>
<feature type="region of interest" description="Disordered" evidence="1">
    <location>
        <begin position="551"/>
        <end position="653"/>
    </location>
</feature>
<feature type="compositionally biased region" description="Low complexity" evidence="1">
    <location>
        <begin position="32"/>
        <end position="46"/>
    </location>
</feature>
<dbReference type="Gene3D" id="3.30.460.10">
    <property type="entry name" value="Beta Polymerase, domain 2"/>
    <property type="match status" value="1"/>
</dbReference>
<dbReference type="SUPFAM" id="SSF81631">
    <property type="entry name" value="PAP/OAS1 substrate-binding domain"/>
    <property type="match status" value="1"/>
</dbReference>
<name>A0A316VXH3_9BASI</name>
<feature type="region of interest" description="Disordered" evidence="1">
    <location>
        <begin position="813"/>
        <end position="858"/>
    </location>
</feature>
<dbReference type="GO" id="GO:0016779">
    <property type="term" value="F:nucleotidyltransferase activity"/>
    <property type="evidence" value="ECO:0007669"/>
    <property type="project" value="UniProtKB-ARBA"/>
</dbReference>
<evidence type="ECO:0000259" key="2">
    <source>
        <dbReference type="Pfam" id="PF22600"/>
    </source>
</evidence>
<dbReference type="CDD" id="cd05402">
    <property type="entry name" value="NT_PAP_TUTase"/>
    <property type="match status" value="1"/>
</dbReference>
<feature type="compositionally biased region" description="Low complexity" evidence="1">
    <location>
        <begin position="88"/>
        <end position="105"/>
    </location>
</feature>
<dbReference type="Proteomes" id="UP000245783">
    <property type="component" value="Unassembled WGS sequence"/>
</dbReference>
<evidence type="ECO:0000313" key="3">
    <source>
        <dbReference type="EMBL" id="PWN41133.1"/>
    </source>
</evidence>
<dbReference type="Gene3D" id="1.10.1410.10">
    <property type="match status" value="1"/>
</dbReference>
<dbReference type="InParanoid" id="A0A316VXH3"/>
<feature type="region of interest" description="Disordered" evidence="1">
    <location>
        <begin position="144"/>
        <end position="173"/>
    </location>
</feature>
<proteinExistence type="predicted"/>
<accession>A0A316VXH3</accession>
<feature type="compositionally biased region" description="Polar residues" evidence="1">
    <location>
        <begin position="578"/>
        <end position="601"/>
    </location>
</feature>
<gene>
    <name evidence="3" type="ORF">IE81DRAFT_324853</name>
</gene>
<organism evidence="3 4">
    <name type="scientific">Ceraceosorus guamensis</name>
    <dbReference type="NCBI Taxonomy" id="1522189"/>
    <lineage>
        <taxon>Eukaryota</taxon>
        <taxon>Fungi</taxon>
        <taxon>Dikarya</taxon>
        <taxon>Basidiomycota</taxon>
        <taxon>Ustilaginomycotina</taxon>
        <taxon>Exobasidiomycetes</taxon>
        <taxon>Ceraceosorales</taxon>
        <taxon>Ceraceosoraceae</taxon>
        <taxon>Ceraceosorus</taxon>
    </lineage>
</organism>
<feature type="region of interest" description="Disordered" evidence="1">
    <location>
        <begin position="1"/>
        <end position="116"/>
    </location>
</feature>
<feature type="compositionally biased region" description="Basic and acidic residues" evidence="1">
    <location>
        <begin position="620"/>
        <end position="650"/>
    </location>
</feature>
<feature type="domain" description="Poly(A) RNA polymerase mitochondrial-like central palm" evidence="2">
    <location>
        <begin position="217"/>
        <end position="369"/>
    </location>
</feature>
<dbReference type="PANTHER" id="PTHR12271:SF40">
    <property type="entry name" value="POLY(A) RNA POLYMERASE GLD2"/>
    <property type="match status" value="1"/>
</dbReference>
<dbReference type="Pfam" id="PF22600">
    <property type="entry name" value="MTPAP-like_central"/>
    <property type="match status" value="1"/>
</dbReference>
<dbReference type="GO" id="GO:0010605">
    <property type="term" value="P:negative regulation of macromolecule metabolic process"/>
    <property type="evidence" value="ECO:0007669"/>
    <property type="project" value="UniProtKB-ARBA"/>
</dbReference>
<dbReference type="GO" id="GO:0031123">
    <property type="term" value="P:RNA 3'-end processing"/>
    <property type="evidence" value="ECO:0007669"/>
    <property type="project" value="TreeGrafter"/>
</dbReference>
<dbReference type="SUPFAM" id="SSF81301">
    <property type="entry name" value="Nucleotidyltransferase"/>
    <property type="match status" value="1"/>
</dbReference>
<dbReference type="AlphaFoldDB" id="A0A316VXH3"/>
<feature type="compositionally biased region" description="Basic and acidic residues" evidence="1">
    <location>
        <begin position="813"/>
        <end position="826"/>
    </location>
</feature>
<dbReference type="GeneID" id="37036218"/>
<evidence type="ECO:0000313" key="4">
    <source>
        <dbReference type="Proteomes" id="UP000245783"/>
    </source>
</evidence>
<dbReference type="EMBL" id="KZ819398">
    <property type="protein sequence ID" value="PWN41133.1"/>
    <property type="molecule type" value="Genomic_DNA"/>
</dbReference>
<feature type="compositionally biased region" description="Basic residues" evidence="1">
    <location>
        <begin position="554"/>
        <end position="563"/>
    </location>
</feature>
<dbReference type="PANTHER" id="PTHR12271">
    <property type="entry name" value="POLY A POLYMERASE CID PAP -RELATED"/>
    <property type="match status" value="1"/>
</dbReference>
<dbReference type="InterPro" id="IPR043519">
    <property type="entry name" value="NT_sf"/>
</dbReference>
<dbReference type="STRING" id="1522189.A0A316VXH3"/>
<reference evidence="3 4" key="1">
    <citation type="journal article" date="2018" name="Mol. Biol. Evol.">
        <title>Broad Genomic Sampling Reveals a Smut Pathogenic Ancestry of the Fungal Clade Ustilaginomycotina.</title>
        <authorList>
            <person name="Kijpornyongpan T."/>
            <person name="Mondo S.J."/>
            <person name="Barry K."/>
            <person name="Sandor L."/>
            <person name="Lee J."/>
            <person name="Lipzen A."/>
            <person name="Pangilinan J."/>
            <person name="LaButti K."/>
            <person name="Hainaut M."/>
            <person name="Henrissat B."/>
            <person name="Grigoriev I.V."/>
            <person name="Spatafora J.W."/>
            <person name="Aime M.C."/>
        </authorList>
    </citation>
    <scope>NUCLEOTIDE SEQUENCE [LARGE SCALE GENOMIC DNA]</scope>
    <source>
        <strain evidence="3 4">MCA 4658</strain>
    </source>
</reference>